<dbReference type="EMBL" id="WHOR01000110">
    <property type="protein sequence ID" value="NUB20615.1"/>
    <property type="molecule type" value="Genomic_DNA"/>
</dbReference>
<keyword evidence="3" id="KW-1185">Reference proteome</keyword>
<name>A0ABX2L281_9PROT</name>
<organism evidence="2 3">
    <name type="scientific">Azospirillum formosense</name>
    <dbReference type="NCBI Taxonomy" id="861533"/>
    <lineage>
        <taxon>Bacteria</taxon>
        <taxon>Pseudomonadati</taxon>
        <taxon>Pseudomonadota</taxon>
        <taxon>Alphaproteobacteria</taxon>
        <taxon>Rhodospirillales</taxon>
        <taxon>Azospirillaceae</taxon>
        <taxon>Azospirillum</taxon>
    </lineage>
</organism>
<dbReference type="Proteomes" id="UP000639419">
    <property type="component" value="Unassembled WGS sequence"/>
</dbReference>
<gene>
    <name evidence="2" type="ORF">GBZ26_15575</name>
</gene>
<evidence type="ECO:0000256" key="1">
    <source>
        <dbReference type="SAM" id="MobiDB-lite"/>
    </source>
</evidence>
<protein>
    <submittedName>
        <fullName evidence="2">Uncharacterized protein</fullName>
    </submittedName>
</protein>
<feature type="region of interest" description="Disordered" evidence="1">
    <location>
        <begin position="45"/>
        <end position="68"/>
    </location>
</feature>
<accession>A0ABX2L281</accession>
<evidence type="ECO:0000313" key="2">
    <source>
        <dbReference type="EMBL" id="NUB20615.1"/>
    </source>
</evidence>
<sequence length="68" mass="7687">MARDQSSRNGRPLSGLRLKRSSCDAAALQHFVNHEALCMTGFMARPKNLRTRDSGTRPERRTQEKESA</sequence>
<evidence type="ECO:0000313" key="3">
    <source>
        <dbReference type="Proteomes" id="UP000639419"/>
    </source>
</evidence>
<comment type="caution">
    <text evidence="2">The sequence shown here is derived from an EMBL/GenBank/DDBJ whole genome shotgun (WGS) entry which is preliminary data.</text>
</comment>
<proteinExistence type="predicted"/>
<reference evidence="2 3" key="1">
    <citation type="submission" date="2019-10" db="EMBL/GenBank/DDBJ databases">
        <title>Genome sequence of Azospirillum formosense CC-Nfb-7.</title>
        <authorList>
            <person name="Ambrosini A."/>
            <person name="Sant'Anna F.H."/>
            <person name="Cassan F.D."/>
            <person name="Souza E.M."/>
            <person name="Passaglia L.M.P."/>
        </authorList>
    </citation>
    <scope>NUCLEOTIDE SEQUENCE [LARGE SCALE GENOMIC DNA]</scope>
    <source>
        <strain evidence="2 3">CC-NFb-7</strain>
    </source>
</reference>
<feature type="compositionally biased region" description="Basic and acidic residues" evidence="1">
    <location>
        <begin position="50"/>
        <end position="68"/>
    </location>
</feature>